<evidence type="ECO:0000313" key="2">
    <source>
        <dbReference type="EMBL" id="MFC4544177.1"/>
    </source>
</evidence>
<keyword evidence="1" id="KW-0472">Membrane</keyword>
<organism evidence="2 3">
    <name type="scientific">Halosolutus amylolyticus</name>
    <dbReference type="NCBI Taxonomy" id="2932267"/>
    <lineage>
        <taxon>Archaea</taxon>
        <taxon>Methanobacteriati</taxon>
        <taxon>Methanobacteriota</taxon>
        <taxon>Stenosarchaea group</taxon>
        <taxon>Halobacteria</taxon>
        <taxon>Halobacteriales</taxon>
        <taxon>Natrialbaceae</taxon>
        <taxon>Halosolutus</taxon>
    </lineage>
</organism>
<evidence type="ECO:0000313" key="3">
    <source>
        <dbReference type="Proteomes" id="UP001595898"/>
    </source>
</evidence>
<sequence>MPSPTFWSAFRLLGGVLLVLSGPYVFVVAGSRLFGVLCVILGLVWIVREGPRLYRTLRSEPGSP</sequence>
<protein>
    <submittedName>
        <fullName evidence="2">Uncharacterized protein</fullName>
    </submittedName>
</protein>
<keyword evidence="1" id="KW-1133">Transmembrane helix</keyword>
<dbReference type="EMBL" id="JBHSFA010000011">
    <property type="protein sequence ID" value="MFC4544177.1"/>
    <property type="molecule type" value="Genomic_DNA"/>
</dbReference>
<keyword evidence="1" id="KW-0812">Transmembrane</keyword>
<comment type="caution">
    <text evidence="2">The sequence shown here is derived from an EMBL/GenBank/DDBJ whole genome shotgun (WGS) entry which is preliminary data.</text>
</comment>
<proteinExistence type="predicted"/>
<gene>
    <name evidence="2" type="ORF">ACFO5R_19810</name>
</gene>
<keyword evidence="3" id="KW-1185">Reference proteome</keyword>
<evidence type="ECO:0000256" key="1">
    <source>
        <dbReference type="SAM" id="Phobius"/>
    </source>
</evidence>
<name>A0ABD5PUP4_9EURY</name>
<dbReference type="AlphaFoldDB" id="A0ABD5PUP4"/>
<dbReference type="Proteomes" id="UP001595898">
    <property type="component" value="Unassembled WGS sequence"/>
</dbReference>
<feature type="transmembrane region" description="Helical" evidence="1">
    <location>
        <begin position="24"/>
        <end position="47"/>
    </location>
</feature>
<dbReference type="RefSeq" id="WP_250140918.1">
    <property type="nucleotide sequence ID" value="NZ_JALIQP010000003.1"/>
</dbReference>
<accession>A0ABD5PUP4</accession>
<reference evidence="2 3" key="1">
    <citation type="journal article" date="2019" name="Int. J. Syst. Evol. Microbiol.">
        <title>The Global Catalogue of Microorganisms (GCM) 10K type strain sequencing project: providing services to taxonomists for standard genome sequencing and annotation.</title>
        <authorList>
            <consortium name="The Broad Institute Genomics Platform"/>
            <consortium name="The Broad Institute Genome Sequencing Center for Infectious Disease"/>
            <person name="Wu L."/>
            <person name="Ma J."/>
        </authorList>
    </citation>
    <scope>NUCLEOTIDE SEQUENCE [LARGE SCALE GENOMIC DNA]</scope>
    <source>
        <strain evidence="2 3">WLHS5</strain>
    </source>
</reference>